<evidence type="ECO:0000313" key="3">
    <source>
        <dbReference type="Proteomes" id="UP000034090"/>
    </source>
</evidence>
<evidence type="ECO:0000313" key="2">
    <source>
        <dbReference type="EMBL" id="KKS98896.1"/>
    </source>
</evidence>
<gene>
    <name evidence="2" type="ORF">UV74_C0001G0006</name>
</gene>
<dbReference type="Proteomes" id="UP000034090">
    <property type="component" value="Unassembled WGS sequence"/>
</dbReference>
<protein>
    <submittedName>
        <fullName evidence="2">Uncharacterized protein</fullName>
    </submittedName>
</protein>
<proteinExistence type="predicted"/>
<dbReference type="AlphaFoldDB" id="A0A0G1FV72"/>
<dbReference type="STRING" id="1618578.UV74_C0001G0006"/>
<name>A0A0G1FV72_9BACT</name>
<sequence length="72" mass="8283">MSEQGPPEYDGLAEWDDGKYDVHVREDGHTTVSGRIDGDYYHRSWDADGSKDHSRLDDQEGQDGHHWTVDHD</sequence>
<evidence type="ECO:0000256" key="1">
    <source>
        <dbReference type="SAM" id="MobiDB-lite"/>
    </source>
</evidence>
<feature type="compositionally biased region" description="Basic and acidic residues" evidence="1">
    <location>
        <begin position="36"/>
        <end position="72"/>
    </location>
</feature>
<comment type="caution">
    <text evidence="2">The sequence shown here is derived from an EMBL/GenBank/DDBJ whole genome shotgun (WGS) entry which is preliminary data.</text>
</comment>
<dbReference type="EMBL" id="LCFQ01000001">
    <property type="protein sequence ID" value="KKS98896.1"/>
    <property type="molecule type" value="Genomic_DNA"/>
</dbReference>
<feature type="region of interest" description="Disordered" evidence="1">
    <location>
        <begin position="26"/>
        <end position="72"/>
    </location>
</feature>
<organism evidence="2 3">
    <name type="scientific">Candidatus Woesebacteria bacterium GW2011_GWB1_43_14</name>
    <dbReference type="NCBI Taxonomy" id="1618578"/>
    <lineage>
        <taxon>Bacteria</taxon>
        <taxon>Candidatus Woeseibacteriota</taxon>
    </lineage>
</organism>
<reference evidence="2 3" key="1">
    <citation type="journal article" date="2015" name="Nature">
        <title>rRNA introns, odd ribosomes, and small enigmatic genomes across a large radiation of phyla.</title>
        <authorList>
            <person name="Brown C.T."/>
            <person name="Hug L.A."/>
            <person name="Thomas B.C."/>
            <person name="Sharon I."/>
            <person name="Castelle C.J."/>
            <person name="Singh A."/>
            <person name="Wilkins M.J."/>
            <person name="Williams K.H."/>
            <person name="Banfield J.F."/>
        </authorList>
    </citation>
    <scope>NUCLEOTIDE SEQUENCE [LARGE SCALE GENOMIC DNA]</scope>
</reference>
<accession>A0A0G1FV72</accession>